<proteinExistence type="inferred from homology"/>
<dbReference type="InterPro" id="IPR018957">
    <property type="entry name" value="Znf_C3HC4_RING-type"/>
</dbReference>
<evidence type="ECO:0000256" key="1">
    <source>
        <dbReference type="ARBA" id="ARBA00001798"/>
    </source>
</evidence>
<comment type="function">
    <text evidence="3">Might act as an E3 ubiquitin-protein ligase, or as part of E3 complex, which accepts ubiquitin from specific E2 ubiquitin-conjugating enzymes and then transfers it to substrates.</text>
</comment>
<dbReference type="Proteomes" id="UP000541444">
    <property type="component" value="Unassembled WGS sequence"/>
</dbReference>
<accession>A0A7J7LVX3</accession>
<keyword evidence="7" id="KW-0479">Metal-binding</keyword>
<keyword evidence="8" id="KW-0677">Repeat</keyword>
<dbReference type="InterPro" id="IPR013083">
    <property type="entry name" value="Znf_RING/FYVE/PHD"/>
</dbReference>
<comment type="caution">
    <text evidence="15">The sequence shown here is derived from an EMBL/GenBank/DDBJ whole genome shotgun (WGS) entry which is preliminary data.</text>
</comment>
<evidence type="ECO:0000313" key="15">
    <source>
        <dbReference type="EMBL" id="KAF6146680.1"/>
    </source>
</evidence>
<dbReference type="InterPro" id="IPR002867">
    <property type="entry name" value="IBR_dom"/>
</dbReference>
<dbReference type="InterPro" id="IPR044066">
    <property type="entry name" value="TRIAD_supradom"/>
</dbReference>
<dbReference type="CDD" id="cd22582">
    <property type="entry name" value="BRcat_RBR_unk"/>
    <property type="match status" value="1"/>
</dbReference>
<dbReference type="OrthoDB" id="10009520at2759"/>
<keyword evidence="11" id="KW-0862">Zinc</keyword>
<dbReference type="EMBL" id="JACGCM010001965">
    <property type="protein sequence ID" value="KAF6146680.1"/>
    <property type="molecule type" value="Genomic_DNA"/>
</dbReference>
<dbReference type="SUPFAM" id="SSF57850">
    <property type="entry name" value="RING/U-box"/>
    <property type="match status" value="3"/>
</dbReference>
<evidence type="ECO:0000256" key="6">
    <source>
        <dbReference type="ARBA" id="ARBA00022679"/>
    </source>
</evidence>
<dbReference type="InterPro" id="IPR031127">
    <property type="entry name" value="E3_UB_ligase_RBR"/>
</dbReference>
<reference evidence="15 16" key="1">
    <citation type="journal article" date="2020" name="IScience">
        <title>Genome Sequencing of the Endangered Kingdonia uniflora (Circaeasteraceae, Ranunculales) Reveals Potential Mechanisms of Evolutionary Specialization.</title>
        <authorList>
            <person name="Sun Y."/>
            <person name="Deng T."/>
            <person name="Zhang A."/>
            <person name="Moore M.J."/>
            <person name="Landis J.B."/>
            <person name="Lin N."/>
            <person name="Zhang H."/>
            <person name="Zhang X."/>
            <person name="Huang J."/>
            <person name="Zhang X."/>
            <person name="Sun H."/>
            <person name="Wang H."/>
        </authorList>
    </citation>
    <scope>NUCLEOTIDE SEQUENCE [LARGE SCALE GENOMIC DNA]</scope>
    <source>
        <strain evidence="15">TB1705</strain>
        <tissue evidence="15">Leaf</tissue>
    </source>
</reference>
<evidence type="ECO:0000256" key="11">
    <source>
        <dbReference type="ARBA" id="ARBA00022833"/>
    </source>
</evidence>
<organism evidence="15 16">
    <name type="scientific">Kingdonia uniflora</name>
    <dbReference type="NCBI Taxonomy" id="39325"/>
    <lineage>
        <taxon>Eukaryota</taxon>
        <taxon>Viridiplantae</taxon>
        <taxon>Streptophyta</taxon>
        <taxon>Embryophyta</taxon>
        <taxon>Tracheophyta</taxon>
        <taxon>Spermatophyta</taxon>
        <taxon>Magnoliopsida</taxon>
        <taxon>Ranunculales</taxon>
        <taxon>Circaeasteraceae</taxon>
        <taxon>Kingdonia</taxon>
    </lineage>
</organism>
<comment type="similarity">
    <text evidence="4">Belongs to the RBR family. Ariadne subfamily.</text>
</comment>
<dbReference type="PROSITE" id="PS51873">
    <property type="entry name" value="TRIAD"/>
    <property type="match status" value="1"/>
</dbReference>
<evidence type="ECO:0000259" key="13">
    <source>
        <dbReference type="PROSITE" id="PS50089"/>
    </source>
</evidence>
<gene>
    <name evidence="15" type="ORF">GIB67_008966</name>
</gene>
<evidence type="ECO:0000256" key="8">
    <source>
        <dbReference type="ARBA" id="ARBA00022737"/>
    </source>
</evidence>
<evidence type="ECO:0000256" key="5">
    <source>
        <dbReference type="ARBA" id="ARBA00012251"/>
    </source>
</evidence>
<keyword evidence="6" id="KW-0808">Transferase</keyword>
<sequence>MGDIDDVDLITEIVDLENDSHFFTPISCRGSSTKNAISVEHYVKHRDLHQAIMASILQTTRPIIDLSEDDDDEVQEIKPFKAFRKKPFKFPSVTEQGQSSSSNSSTTPILITTTFVCEICFDPKLEDESFNIKGCTHSFCSECMVKYVASKIQENVTAIRCPESNCSGVLEPEFCRSILPREVFDRWGDALCESLILGSEKFYCPFKDCSALLLDEGGVVVRESECPYCSRLFCAQCKVPWHTGIECEGFQSLNENERGREDIMLMSLAQNQKWQRCSKCKIYVERTEGCLFMKCRFVT</sequence>
<evidence type="ECO:0000256" key="7">
    <source>
        <dbReference type="ARBA" id="ARBA00022723"/>
    </source>
</evidence>
<dbReference type="GO" id="GO:0016567">
    <property type="term" value="P:protein ubiquitination"/>
    <property type="evidence" value="ECO:0007669"/>
    <property type="project" value="InterPro"/>
</dbReference>
<protein>
    <recommendedName>
        <fullName evidence="5">RBR-type E3 ubiquitin transferase</fullName>
        <ecNumber evidence="5">2.3.2.31</ecNumber>
    </recommendedName>
</protein>
<comment type="catalytic activity">
    <reaction evidence="1">
        <text>[E2 ubiquitin-conjugating enzyme]-S-ubiquitinyl-L-cysteine + [acceptor protein]-L-lysine = [E2 ubiquitin-conjugating enzyme]-L-cysteine + [acceptor protein]-N(6)-ubiquitinyl-L-lysine.</text>
        <dbReference type="EC" id="2.3.2.31"/>
    </reaction>
</comment>
<dbReference type="Pfam" id="PF00097">
    <property type="entry name" value="zf-C3HC4"/>
    <property type="match status" value="1"/>
</dbReference>
<dbReference type="Gene3D" id="3.30.40.10">
    <property type="entry name" value="Zinc/RING finger domain, C3HC4 (zinc finger)"/>
    <property type="match status" value="1"/>
</dbReference>
<dbReference type="InterPro" id="IPR017907">
    <property type="entry name" value="Znf_RING_CS"/>
</dbReference>
<keyword evidence="10" id="KW-0833">Ubl conjugation pathway</keyword>
<dbReference type="AlphaFoldDB" id="A0A7J7LVX3"/>
<dbReference type="GO" id="GO:0061630">
    <property type="term" value="F:ubiquitin protein ligase activity"/>
    <property type="evidence" value="ECO:0007669"/>
    <property type="project" value="UniProtKB-EC"/>
</dbReference>
<evidence type="ECO:0000256" key="2">
    <source>
        <dbReference type="ARBA" id="ARBA00001947"/>
    </source>
</evidence>
<evidence type="ECO:0000256" key="4">
    <source>
        <dbReference type="ARBA" id="ARBA00005884"/>
    </source>
</evidence>
<dbReference type="EC" id="2.3.2.31" evidence="5"/>
<dbReference type="PROSITE" id="PS50089">
    <property type="entry name" value="ZF_RING_2"/>
    <property type="match status" value="1"/>
</dbReference>
<dbReference type="PROSITE" id="PS00518">
    <property type="entry name" value="ZF_RING_1"/>
    <property type="match status" value="1"/>
</dbReference>
<dbReference type="Pfam" id="PF01485">
    <property type="entry name" value="IBR"/>
    <property type="match status" value="1"/>
</dbReference>
<evidence type="ECO:0000256" key="12">
    <source>
        <dbReference type="PROSITE-ProRule" id="PRU00175"/>
    </source>
</evidence>
<dbReference type="FunFam" id="3.30.40.10:FF:000230">
    <property type="entry name" value="RBR-type E3 ubiquitin transferase"/>
    <property type="match status" value="1"/>
</dbReference>
<dbReference type="SMART" id="SM00647">
    <property type="entry name" value="IBR"/>
    <property type="match status" value="1"/>
</dbReference>
<evidence type="ECO:0000259" key="14">
    <source>
        <dbReference type="PROSITE" id="PS51873"/>
    </source>
</evidence>
<evidence type="ECO:0000256" key="3">
    <source>
        <dbReference type="ARBA" id="ARBA00003976"/>
    </source>
</evidence>
<dbReference type="InterPro" id="IPR001841">
    <property type="entry name" value="Znf_RING"/>
</dbReference>
<keyword evidence="16" id="KW-1185">Reference proteome</keyword>
<dbReference type="GO" id="GO:0008270">
    <property type="term" value="F:zinc ion binding"/>
    <property type="evidence" value="ECO:0007669"/>
    <property type="project" value="UniProtKB-KW"/>
</dbReference>
<dbReference type="Gene3D" id="1.20.120.1750">
    <property type="match status" value="1"/>
</dbReference>
<evidence type="ECO:0000256" key="10">
    <source>
        <dbReference type="ARBA" id="ARBA00022786"/>
    </source>
</evidence>
<feature type="domain" description="RING-type" evidence="13">
    <location>
        <begin position="117"/>
        <end position="162"/>
    </location>
</feature>
<keyword evidence="9 12" id="KW-0863">Zinc-finger</keyword>
<comment type="cofactor">
    <cofactor evidence="2">
        <name>Zn(2+)</name>
        <dbReference type="ChEBI" id="CHEBI:29105"/>
    </cofactor>
</comment>
<name>A0A7J7LVX3_9MAGN</name>
<dbReference type="PANTHER" id="PTHR11685">
    <property type="entry name" value="RBR FAMILY RING FINGER AND IBR DOMAIN-CONTAINING"/>
    <property type="match status" value="1"/>
</dbReference>
<feature type="domain" description="RING-type" evidence="14">
    <location>
        <begin position="113"/>
        <end position="299"/>
    </location>
</feature>
<evidence type="ECO:0000313" key="16">
    <source>
        <dbReference type="Proteomes" id="UP000541444"/>
    </source>
</evidence>
<evidence type="ECO:0000256" key="9">
    <source>
        <dbReference type="ARBA" id="ARBA00022771"/>
    </source>
</evidence>